<evidence type="ECO:0000256" key="7">
    <source>
        <dbReference type="ARBA" id="ARBA00023163"/>
    </source>
</evidence>
<proteinExistence type="predicted"/>
<dbReference type="SMART" id="SM00448">
    <property type="entry name" value="REC"/>
    <property type="match status" value="1"/>
</dbReference>
<dbReference type="CDD" id="cd17536">
    <property type="entry name" value="REC_YesN-like"/>
    <property type="match status" value="1"/>
</dbReference>
<evidence type="ECO:0000256" key="6">
    <source>
        <dbReference type="ARBA" id="ARBA00023125"/>
    </source>
</evidence>
<feature type="domain" description="Response regulatory" evidence="10">
    <location>
        <begin position="9"/>
        <end position="126"/>
    </location>
</feature>
<keyword evidence="13" id="KW-1185">Reference proteome</keyword>
<dbReference type="SUPFAM" id="SSF46689">
    <property type="entry name" value="Homeodomain-like"/>
    <property type="match status" value="2"/>
</dbReference>
<dbReference type="PROSITE" id="PS50110">
    <property type="entry name" value="RESPONSE_REGULATORY"/>
    <property type="match status" value="1"/>
</dbReference>
<keyword evidence="4" id="KW-0902">Two-component regulatory system</keyword>
<dbReference type="Proteomes" id="UP000070252">
    <property type="component" value="Unassembled WGS sequence"/>
</dbReference>
<keyword evidence="7" id="KW-0804">Transcription</keyword>
<evidence type="ECO:0000256" key="5">
    <source>
        <dbReference type="ARBA" id="ARBA00023015"/>
    </source>
</evidence>
<dbReference type="Gene3D" id="1.10.10.60">
    <property type="entry name" value="Homeodomain-like"/>
    <property type="match status" value="2"/>
</dbReference>
<evidence type="ECO:0000256" key="8">
    <source>
        <dbReference type="PROSITE-ProRule" id="PRU00169"/>
    </source>
</evidence>
<dbReference type="Proteomes" id="UP000182783">
    <property type="component" value="Unassembled WGS sequence"/>
</dbReference>
<evidence type="ECO:0000313" key="14">
    <source>
        <dbReference type="Proteomes" id="UP000182783"/>
    </source>
</evidence>
<sequence>MRTTAPAARVLIVDDEYYFRQLLIHLIDWTSAGFEVAAEAEDGSEALRIMEEQPIDLIITDIEMPNMNGLDFVKAVRALDSAAKLIFITSYDNFTYAQQAISLGADHYLLKPVDEEAVEQALNTIRAQLQEKWEEERYINRLKIEAGYGGQQPAADQTSEDGGRQGSGKRLIHKAAAYVTAHYAEDTLSLQSTASALFVNPSYLSHVFKKETNESFVEYVTNIRLGKAMELLRQGAATEDASVPKVATIAHQVGYRDPFYFSKCFKKKYGITPNKVYGGTYSGKY</sequence>
<dbReference type="RefSeq" id="WP_062524219.1">
    <property type="nucleotide sequence ID" value="NZ_CP048429.1"/>
</dbReference>
<dbReference type="GO" id="GO:0005737">
    <property type="term" value="C:cytoplasm"/>
    <property type="evidence" value="ECO:0007669"/>
    <property type="project" value="UniProtKB-SubCell"/>
</dbReference>
<name>A0A1G9WHV6_9BACL</name>
<dbReference type="GO" id="GO:0003700">
    <property type="term" value="F:DNA-binding transcription factor activity"/>
    <property type="evidence" value="ECO:0007669"/>
    <property type="project" value="InterPro"/>
</dbReference>
<dbReference type="PRINTS" id="PR00032">
    <property type="entry name" value="HTHARAC"/>
</dbReference>
<dbReference type="InterPro" id="IPR051552">
    <property type="entry name" value="HptR"/>
</dbReference>
<evidence type="ECO:0000259" key="10">
    <source>
        <dbReference type="PROSITE" id="PS50110"/>
    </source>
</evidence>
<accession>A0A1G9WHV6</accession>
<evidence type="ECO:0000313" key="11">
    <source>
        <dbReference type="EMBL" id="KWX73534.1"/>
    </source>
</evidence>
<evidence type="ECO:0000256" key="1">
    <source>
        <dbReference type="ARBA" id="ARBA00004496"/>
    </source>
</evidence>
<evidence type="ECO:0000313" key="13">
    <source>
        <dbReference type="Proteomes" id="UP000070252"/>
    </source>
</evidence>
<evidence type="ECO:0000256" key="4">
    <source>
        <dbReference type="ARBA" id="ARBA00023012"/>
    </source>
</evidence>
<dbReference type="SMART" id="SM00342">
    <property type="entry name" value="HTH_ARAC"/>
    <property type="match status" value="1"/>
</dbReference>
<keyword evidence="2" id="KW-0963">Cytoplasm</keyword>
<feature type="modified residue" description="4-aspartylphosphate" evidence="8">
    <location>
        <position position="61"/>
    </location>
</feature>
<feature type="domain" description="HTH araC/xylS-type" evidence="9">
    <location>
        <begin position="173"/>
        <end position="279"/>
    </location>
</feature>
<comment type="subcellular location">
    <subcellularLocation>
        <location evidence="1">Cytoplasm</location>
    </subcellularLocation>
</comment>
<dbReference type="EMBL" id="LIPY01000117">
    <property type="protein sequence ID" value="KWX73534.1"/>
    <property type="molecule type" value="Genomic_DNA"/>
</dbReference>
<keyword evidence="5" id="KW-0805">Transcription regulation</keyword>
<dbReference type="PANTHER" id="PTHR42713">
    <property type="entry name" value="HISTIDINE KINASE-RELATED"/>
    <property type="match status" value="1"/>
</dbReference>
<dbReference type="InterPro" id="IPR011006">
    <property type="entry name" value="CheY-like_superfamily"/>
</dbReference>
<dbReference type="PROSITE" id="PS01124">
    <property type="entry name" value="HTH_ARAC_FAMILY_2"/>
    <property type="match status" value="1"/>
</dbReference>
<dbReference type="GO" id="GO:0000160">
    <property type="term" value="P:phosphorelay signal transduction system"/>
    <property type="evidence" value="ECO:0007669"/>
    <property type="project" value="UniProtKB-KW"/>
</dbReference>
<dbReference type="OrthoDB" id="159632at2"/>
<dbReference type="InterPro" id="IPR020449">
    <property type="entry name" value="Tscrpt_reg_AraC-type_HTH"/>
</dbReference>
<dbReference type="Pfam" id="PF12833">
    <property type="entry name" value="HTH_18"/>
    <property type="match status" value="1"/>
</dbReference>
<reference evidence="11 13" key="1">
    <citation type="submission" date="2015-08" db="EMBL/GenBank/DDBJ databases">
        <title>Genome of Paenibacillus jilunlii.</title>
        <authorList>
            <person name="Sant'Anna F.H."/>
            <person name="Ambrosini A."/>
            <person name="Souza R."/>
            <person name="Bach E."/>
            <person name="Fernandes G."/>
            <person name="Balsanelli E."/>
            <person name="Baura V.A."/>
            <person name="Pedrosa F.O."/>
            <person name="Souza E.M."/>
            <person name="Passaglia L."/>
        </authorList>
    </citation>
    <scope>NUCLEOTIDE SEQUENCE [LARGE SCALE GENOMIC DNA]</scope>
    <source>
        <strain evidence="11 13">DSM 23019</strain>
    </source>
</reference>
<keyword evidence="3 8" id="KW-0597">Phosphoprotein</keyword>
<keyword evidence="6" id="KW-0238">DNA-binding</keyword>
<dbReference type="InterPro" id="IPR009057">
    <property type="entry name" value="Homeodomain-like_sf"/>
</dbReference>
<dbReference type="InterPro" id="IPR018060">
    <property type="entry name" value="HTH_AraC"/>
</dbReference>
<dbReference type="PANTHER" id="PTHR42713:SF3">
    <property type="entry name" value="TRANSCRIPTIONAL REGULATORY PROTEIN HPTR"/>
    <property type="match status" value="1"/>
</dbReference>
<dbReference type="InterPro" id="IPR001789">
    <property type="entry name" value="Sig_transdc_resp-reg_receiver"/>
</dbReference>
<evidence type="ECO:0000313" key="12">
    <source>
        <dbReference type="EMBL" id="SDM84118.1"/>
    </source>
</evidence>
<dbReference type="Gene3D" id="3.40.50.2300">
    <property type="match status" value="1"/>
</dbReference>
<dbReference type="Pfam" id="PF00072">
    <property type="entry name" value="Response_reg"/>
    <property type="match status" value="1"/>
</dbReference>
<evidence type="ECO:0000256" key="3">
    <source>
        <dbReference type="ARBA" id="ARBA00022553"/>
    </source>
</evidence>
<evidence type="ECO:0000256" key="2">
    <source>
        <dbReference type="ARBA" id="ARBA00022490"/>
    </source>
</evidence>
<dbReference type="AlphaFoldDB" id="A0A1G9WHV6"/>
<dbReference type="SUPFAM" id="SSF52172">
    <property type="entry name" value="CheY-like"/>
    <property type="match status" value="1"/>
</dbReference>
<dbReference type="GO" id="GO:0043565">
    <property type="term" value="F:sequence-specific DNA binding"/>
    <property type="evidence" value="ECO:0007669"/>
    <property type="project" value="InterPro"/>
</dbReference>
<evidence type="ECO:0000259" key="9">
    <source>
        <dbReference type="PROSITE" id="PS01124"/>
    </source>
</evidence>
<organism evidence="12 14">
    <name type="scientific">Paenibacillus jilunlii</name>
    <dbReference type="NCBI Taxonomy" id="682956"/>
    <lineage>
        <taxon>Bacteria</taxon>
        <taxon>Bacillati</taxon>
        <taxon>Bacillota</taxon>
        <taxon>Bacilli</taxon>
        <taxon>Bacillales</taxon>
        <taxon>Paenibacillaceae</taxon>
        <taxon>Paenibacillus</taxon>
    </lineage>
</organism>
<protein>
    <submittedName>
        <fullName evidence="12">Two component transcriptional regulator, AraC family</fullName>
    </submittedName>
</protein>
<gene>
    <name evidence="11" type="ORF">AML91_17815</name>
    <name evidence="12" type="ORF">SAMN05216191_11981</name>
</gene>
<reference evidence="12 14" key="2">
    <citation type="submission" date="2016-10" db="EMBL/GenBank/DDBJ databases">
        <authorList>
            <person name="de Groot N.N."/>
        </authorList>
    </citation>
    <scope>NUCLEOTIDE SEQUENCE [LARGE SCALE GENOMIC DNA]</scope>
    <source>
        <strain evidence="12 14">CGMCC 1.10239</strain>
    </source>
</reference>
<dbReference type="EMBL" id="FNGM01000019">
    <property type="protein sequence ID" value="SDM84118.1"/>
    <property type="molecule type" value="Genomic_DNA"/>
</dbReference>